<dbReference type="HOGENOM" id="CLU_465241_0_0_0"/>
<dbReference type="GO" id="GO:0005524">
    <property type="term" value="F:ATP binding"/>
    <property type="evidence" value="ECO:0007669"/>
    <property type="project" value="UniProtKB-KW"/>
</dbReference>
<dbReference type="SUPFAM" id="SSF47384">
    <property type="entry name" value="Homodimeric domain of signal transducing histidine kinase"/>
    <property type="match status" value="1"/>
</dbReference>
<dbReference type="KEGG" id="aba:Acid345_4055"/>
<evidence type="ECO:0000256" key="6">
    <source>
        <dbReference type="ARBA" id="ARBA00022679"/>
    </source>
</evidence>
<dbReference type="PANTHER" id="PTHR45528:SF1">
    <property type="entry name" value="SENSOR HISTIDINE KINASE CPXA"/>
    <property type="match status" value="1"/>
</dbReference>
<dbReference type="InterPro" id="IPR003661">
    <property type="entry name" value="HisK_dim/P_dom"/>
</dbReference>
<evidence type="ECO:0000313" key="17">
    <source>
        <dbReference type="EMBL" id="ABF43055.1"/>
    </source>
</evidence>
<evidence type="ECO:0000256" key="5">
    <source>
        <dbReference type="ARBA" id="ARBA00022553"/>
    </source>
</evidence>
<dbReference type="EC" id="2.7.13.3" evidence="3"/>
<dbReference type="PROSITE" id="PS50885">
    <property type="entry name" value="HAMP"/>
    <property type="match status" value="1"/>
</dbReference>
<keyword evidence="10" id="KW-0067">ATP-binding</keyword>
<feature type="domain" description="HAMP" evidence="16">
    <location>
        <begin position="294"/>
        <end position="346"/>
    </location>
</feature>
<evidence type="ECO:0000256" key="12">
    <source>
        <dbReference type="ARBA" id="ARBA00023012"/>
    </source>
</evidence>
<dbReference type="InterPro" id="IPR004358">
    <property type="entry name" value="Sig_transdc_His_kin-like_C"/>
</dbReference>
<dbReference type="Pfam" id="PF02518">
    <property type="entry name" value="HATPase_c"/>
    <property type="match status" value="1"/>
</dbReference>
<evidence type="ECO:0000256" key="4">
    <source>
        <dbReference type="ARBA" id="ARBA00022475"/>
    </source>
</evidence>
<dbReference type="SUPFAM" id="SSF55874">
    <property type="entry name" value="ATPase domain of HSP90 chaperone/DNA topoisomerase II/histidine kinase"/>
    <property type="match status" value="1"/>
</dbReference>
<accession>Q1IJ95</accession>
<dbReference type="PROSITE" id="PS50109">
    <property type="entry name" value="HIS_KIN"/>
    <property type="match status" value="1"/>
</dbReference>
<organism evidence="17 18">
    <name type="scientific">Koribacter versatilis (strain Ellin345)</name>
    <dbReference type="NCBI Taxonomy" id="204669"/>
    <lineage>
        <taxon>Bacteria</taxon>
        <taxon>Pseudomonadati</taxon>
        <taxon>Acidobacteriota</taxon>
        <taxon>Terriglobia</taxon>
        <taxon>Terriglobales</taxon>
        <taxon>Candidatus Korobacteraceae</taxon>
        <taxon>Candidatus Korobacter</taxon>
    </lineage>
</organism>
<keyword evidence="18" id="KW-1185">Reference proteome</keyword>
<keyword evidence="5" id="KW-0597">Phosphoprotein</keyword>
<dbReference type="OrthoDB" id="102628at2"/>
<evidence type="ECO:0000259" key="16">
    <source>
        <dbReference type="PROSITE" id="PS50885"/>
    </source>
</evidence>
<evidence type="ECO:0000256" key="7">
    <source>
        <dbReference type="ARBA" id="ARBA00022692"/>
    </source>
</evidence>
<dbReference type="InterPro" id="IPR036097">
    <property type="entry name" value="HisK_dim/P_sf"/>
</dbReference>
<dbReference type="Gene3D" id="3.30.565.10">
    <property type="entry name" value="Histidine kinase-like ATPase, C-terminal domain"/>
    <property type="match status" value="1"/>
</dbReference>
<dbReference type="RefSeq" id="WP_011524854.1">
    <property type="nucleotide sequence ID" value="NC_008009.1"/>
</dbReference>
<dbReference type="eggNOG" id="COG4191">
    <property type="taxonomic scope" value="Bacteria"/>
</dbReference>
<dbReference type="Gene3D" id="6.10.340.10">
    <property type="match status" value="1"/>
</dbReference>
<dbReference type="Gene3D" id="1.10.287.130">
    <property type="match status" value="1"/>
</dbReference>
<keyword evidence="7 14" id="KW-0812">Transmembrane</keyword>
<dbReference type="InterPro" id="IPR003660">
    <property type="entry name" value="HAMP_dom"/>
</dbReference>
<evidence type="ECO:0000259" key="15">
    <source>
        <dbReference type="PROSITE" id="PS50109"/>
    </source>
</evidence>
<feature type="transmembrane region" description="Helical" evidence="14">
    <location>
        <begin position="273"/>
        <end position="293"/>
    </location>
</feature>
<dbReference type="GO" id="GO:0005886">
    <property type="term" value="C:plasma membrane"/>
    <property type="evidence" value="ECO:0007669"/>
    <property type="project" value="UniProtKB-SubCell"/>
</dbReference>
<dbReference type="InterPro" id="IPR050398">
    <property type="entry name" value="HssS/ArlS-like"/>
</dbReference>
<dbReference type="Pfam" id="PF00512">
    <property type="entry name" value="HisKA"/>
    <property type="match status" value="1"/>
</dbReference>
<dbReference type="CDD" id="cd00082">
    <property type="entry name" value="HisKA"/>
    <property type="match status" value="1"/>
</dbReference>
<dbReference type="EnsemblBacteria" id="ABF43055">
    <property type="protein sequence ID" value="ABF43055"/>
    <property type="gene ID" value="Acid345_4055"/>
</dbReference>
<comment type="subcellular location">
    <subcellularLocation>
        <location evidence="2">Cell membrane</location>
        <topology evidence="2">Multi-pass membrane protein</topology>
    </subcellularLocation>
</comment>
<keyword evidence="11 14" id="KW-1133">Transmembrane helix</keyword>
<proteinExistence type="predicted"/>
<sequence>MGGVRLRTKFLIAMLLTSAGLTIGTLLVVQHTVAVRAREGIVADLQNSVENFRAEQLEREKNLRASARLLADLPIVKALMTSRHAPTIQDASEELFKLSERDLFALVDPTGQVVGFHTNPAGVPSAPIQHVLSQRAPTANSFEWWYTGGHLYEVYLEPIYFGPSSNDTLLGVIAVGYEINGPLARQVGRLADSEVAVLYRGNVVASTLNDRPSLEFLQHTGSSNSSPADVLLGQKKFVATSILLSADDSTPVTMVVMKSYDNAISFLQRLQRLLLVIGIAAVLAGSILVYFIARTFTRPLETLAVGVSALGTGDFAFPLPGGGGGEVVKLTQAFVDMRDRLRATQQSLIESERLATIGRMAGSISHDLRHPLTAVLANAEFLAEANLNTTQREELYMEIRVAVNRLTDLVDSLLELSRPAQALTLTEGPIEGSILRSIELIRAHPEFHKVSIEVEGAAGVDTRVDGRKMERVFYNLLLNACQAVQSRAGKVVISVTESSAGVEIRVRDNGPGVEPSIATKLFQPFVSVGKENGTGLGLTIAQKIVQDHGGSLEVEWSSPGNTVMRIVLPQPTRSDRWRAPLAKSSL</sequence>
<dbReference type="EMBL" id="CP000360">
    <property type="protein sequence ID" value="ABF43055.1"/>
    <property type="molecule type" value="Genomic_DNA"/>
</dbReference>
<evidence type="ECO:0000313" key="18">
    <source>
        <dbReference type="Proteomes" id="UP000002432"/>
    </source>
</evidence>
<dbReference type="SMART" id="SM00388">
    <property type="entry name" value="HisKA"/>
    <property type="match status" value="1"/>
</dbReference>
<evidence type="ECO:0000256" key="1">
    <source>
        <dbReference type="ARBA" id="ARBA00000085"/>
    </source>
</evidence>
<dbReference type="STRING" id="204669.Acid345_4055"/>
<dbReference type="GO" id="GO:0000155">
    <property type="term" value="F:phosphorelay sensor kinase activity"/>
    <property type="evidence" value="ECO:0007669"/>
    <property type="project" value="InterPro"/>
</dbReference>
<evidence type="ECO:0000256" key="9">
    <source>
        <dbReference type="ARBA" id="ARBA00022777"/>
    </source>
</evidence>
<keyword evidence="12" id="KW-0902">Two-component regulatory system</keyword>
<dbReference type="InterPro" id="IPR005467">
    <property type="entry name" value="His_kinase_dom"/>
</dbReference>
<comment type="catalytic activity">
    <reaction evidence="1">
        <text>ATP + protein L-histidine = ADP + protein N-phospho-L-histidine.</text>
        <dbReference type="EC" id="2.7.13.3"/>
    </reaction>
</comment>
<dbReference type="CDD" id="cd06225">
    <property type="entry name" value="HAMP"/>
    <property type="match status" value="1"/>
</dbReference>
<dbReference type="PANTHER" id="PTHR45528">
    <property type="entry name" value="SENSOR HISTIDINE KINASE CPXA"/>
    <property type="match status" value="1"/>
</dbReference>
<dbReference type="Pfam" id="PF00672">
    <property type="entry name" value="HAMP"/>
    <property type="match status" value="1"/>
</dbReference>
<dbReference type="AlphaFoldDB" id="Q1IJ95"/>
<evidence type="ECO:0000256" key="10">
    <source>
        <dbReference type="ARBA" id="ARBA00022840"/>
    </source>
</evidence>
<dbReference type="InterPro" id="IPR003594">
    <property type="entry name" value="HATPase_dom"/>
</dbReference>
<gene>
    <name evidence="17" type="ordered locus">Acid345_4055</name>
</gene>
<name>Q1IJ95_KORVE</name>
<keyword evidence="6" id="KW-0808">Transferase</keyword>
<dbReference type="SMART" id="SM00387">
    <property type="entry name" value="HATPase_c"/>
    <property type="match status" value="1"/>
</dbReference>
<evidence type="ECO:0000256" key="14">
    <source>
        <dbReference type="SAM" id="Phobius"/>
    </source>
</evidence>
<dbReference type="SUPFAM" id="SSF103190">
    <property type="entry name" value="Sensory domain-like"/>
    <property type="match status" value="1"/>
</dbReference>
<evidence type="ECO:0000256" key="3">
    <source>
        <dbReference type="ARBA" id="ARBA00012438"/>
    </source>
</evidence>
<keyword evidence="13 14" id="KW-0472">Membrane</keyword>
<keyword evidence="8" id="KW-0547">Nucleotide-binding</keyword>
<dbReference type="Proteomes" id="UP000002432">
    <property type="component" value="Chromosome"/>
</dbReference>
<keyword evidence="9 17" id="KW-0418">Kinase</keyword>
<reference evidence="17 18" key="1">
    <citation type="journal article" date="2009" name="Appl. Environ. Microbiol.">
        <title>Three genomes from the phylum Acidobacteria provide insight into the lifestyles of these microorganisms in soils.</title>
        <authorList>
            <person name="Ward N.L."/>
            <person name="Challacombe J.F."/>
            <person name="Janssen P.H."/>
            <person name="Henrissat B."/>
            <person name="Coutinho P.M."/>
            <person name="Wu M."/>
            <person name="Xie G."/>
            <person name="Haft D.H."/>
            <person name="Sait M."/>
            <person name="Badger J."/>
            <person name="Barabote R.D."/>
            <person name="Bradley B."/>
            <person name="Brettin T.S."/>
            <person name="Brinkac L.M."/>
            <person name="Bruce D."/>
            <person name="Creasy T."/>
            <person name="Daugherty S.C."/>
            <person name="Davidsen T.M."/>
            <person name="DeBoy R.T."/>
            <person name="Detter J.C."/>
            <person name="Dodson R.J."/>
            <person name="Durkin A.S."/>
            <person name="Ganapathy A."/>
            <person name="Gwinn-Giglio M."/>
            <person name="Han C.S."/>
            <person name="Khouri H."/>
            <person name="Kiss H."/>
            <person name="Kothari S.P."/>
            <person name="Madupu R."/>
            <person name="Nelson K.E."/>
            <person name="Nelson W.C."/>
            <person name="Paulsen I."/>
            <person name="Penn K."/>
            <person name="Ren Q."/>
            <person name="Rosovitz M.J."/>
            <person name="Selengut J.D."/>
            <person name="Shrivastava S."/>
            <person name="Sullivan S.A."/>
            <person name="Tapia R."/>
            <person name="Thompson L.S."/>
            <person name="Watkins K.L."/>
            <person name="Yang Q."/>
            <person name="Yu C."/>
            <person name="Zafar N."/>
            <person name="Zhou L."/>
            <person name="Kuske C.R."/>
        </authorList>
    </citation>
    <scope>NUCLEOTIDE SEQUENCE [LARGE SCALE GENOMIC DNA]</scope>
    <source>
        <strain evidence="17 18">Ellin345</strain>
    </source>
</reference>
<feature type="domain" description="Histidine kinase" evidence="15">
    <location>
        <begin position="363"/>
        <end position="572"/>
    </location>
</feature>
<evidence type="ECO:0000256" key="11">
    <source>
        <dbReference type="ARBA" id="ARBA00022989"/>
    </source>
</evidence>
<keyword evidence="4" id="KW-1003">Cell membrane</keyword>
<dbReference type="InterPro" id="IPR036890">
    <property type="entry name" value="HATPase_C_sf"/>
</dbReference>
<protein>
    <recommendedName>
        <fullName evidence="3">histidine kinase</fullName>
        <ecNumber evidence="3">2.7.13.3</ecNumber>
    </recommendedName>
</protein>
<dbReference type="PRINTS" id="PR00344">
    <property type="entry name" value="BCTRLSENSOR"/>
</dbReference>
<evidence type="ECO:0000256" key="8">
    <source>
        <dbReference type="ARBA" id="ARBA00022741"/>
    </source>
</evidence>
<evidence type="ECO:0000256" key="2">
    <source>
        <dbReference type="ARBA" id="ARBA00004651"/>
    </source>
</evidence>
<dbReference type="SMART" id="SM00304">
    <property type="entry name" value="HAMP"/>
    <property type="match status" value="1"/>
</dbReference>
<evidence type="ECO:0000256" key="13">
    <source>
        <dbReference type="ARBA" id="ARBA00023136"/>
    </source>
</evidence>
<dbReference type="InterPro" id="IPR029151">
    <property type="entry name" value="Sensor-like_sf"/>
</dbReference>